<name>M0E7C7_9EURY</name>
<dbReference type="EMBL" id="AOJL01000061">
    <property type="protein sequence ID" value="ELZ43721.1"/>
    <property type="molecule type" value="Genomic_DNA"/>
</dbReference>
<keyword evidence="2" id="KW-1185">Reference proteome</keyword>
<comment type="caution">
    <text evidence="1">The sequence shown here is derived from an EMBL/GenBank/DDBJ whole genome shotgun (WGS) entry which is preliminary data.</text>
</comment>
<organism evidence="1 2">
    <name type="scientific">Halorubrum coriense DSM 10284</name>
    <dbReference type="NCBI Taxonomy" id="1227466"/>
    <lineage>
        <taxon>Archaea</taxon>
        <taxon>Methanobacteriati</taxon>
        <taxon>Methanobacteriota</taxon>
        <taxon>Stenosarchaea group</taxon>
        <taxon>Halobacteria</taxon>
        <taxon>Halobacteriales</taxon>
        <taxon>Haloferacaceae</taxon>
        <taxon>Halorubrum</taxon>
    </lineage>
</organism>
<dbReference type="AlphaFoldDB" id="M0E7C7"/>
<gene>
    <name evidence="1" type="ORF">C464_16267</name>
</gene>
<evidence type="ECO:0000313" key="1">
    <source>
        <dbReference type="EMBL" id="ELZ43721.1"/>
    </source>
</evidence>
<accession>M0E7C7</accession>
<protein>
    <submittedName>
        <fullName evidence="1">Uncharacterized protein</fullName>
    </submittedName>
</protein>
<reference evidence="1 2" key="1">
    <citation type="journal article" date="2014" name="PLoS Genet.">
        <title>Phylogenetically driven sequencing of extremely halophilic archaea reveals strategies for static and dynamic osmo-response.</title>
        <authorList>
            <person name="Becker E.A."/>
            <person name="Seitzer P.M."/>
            <person name="Tritt A."/>
            <person name="Larsen D."/>
            <person name="Krusor M."/>
            <person name="Yao A.I."/>
            <person name="Wu D."/>
            <person name="Madern D."/>
            <person name="Eisen J.A."/>
            <person name="Darling A.E."/>
            <person name="Facciotti M.T."/>
        </authorList>
    </citation>
    <scope>NUCLEOTIDE SEQUENCE [LARGE SCALE GENOMIC DNA]</scope>
    <source>
        <strain evidence="1 2">DSM 10284</strain>
    </source>
</reference>
<evidence type="ECO:0000313" key="2">
    <source>
        <dbReference type="Proteomes" id="UP000011509"/>
    </source>
</evidence>
<proteinExistence type="predicted"/>
<dbReference type="Proteomes" id="UP000011509">
    <property type="component" value="Unassembled WGS sequence"/>
</dbReference>
<sequence length="62" mass="6803">MDSPLQFSAKRGVCGAVGDALELTTNDRRVDWDASIVASERSMLLFAGQLSVGQEWRFGSLR</sequence>